<dbReference type="Gene3D" id="3.20.20.70">
    <property type="entry name" value="Aldolase class I"/>
    <property type="match status" value="1"/>
</dbReference>
<dbReference type="AlphaFoldDB" id="A0A3G3IG51"/>
<dbReference type="InterPro" id="IPR023885">
    <property type="entry name" value="4Fe4S-binding_SPASM_dom"/>
</dbReference>
<evidence type="ECO:0000256" key="3">
    <source>
        <dbReference type="ARBA" id="ARBA00022723"/>
    </source>
</evidence>
<dbReference type="InterPro" id="IPR013785">
    <property type="entry name" value="Aldolase_TIM"/>
</dbReference>
<keyword evidence="3" id="KW-0479">Metal-binding</keyword>
<dbReference type="GO" id="GO:0051536">
    <property type="term" value="F:iron-sulfur cluster binding"/>
    <property type="evidence" value="ECO:0007669"/>
    <property type="project" value="UniProtKB-KW"/>
</dbReference>
<dbReference type="OMA" id="KLCWGEC"/>
<dbReference type="SFLD" id="SFLDG01072">
    <property type="entry name" value="dehydrogenase_like"/>
    <property type="match status" value="1"/>
</dbReference>
<dbReference type="InterPro" id="IPR058240">
    <property type="entry name" value="rSAM_sf"/>
</dbReference>
<organism evidence="7 8">
    <name type="scientific">Methanomethylophilus alvi</name>
    <dbReference type="NCBI Taxonomy" id="1291540"/>
    <lineage>
        <taxon>Archaea</taxon>
        <taxon>Methanobacteriati</taxon>
        <taxon>Thermoplasmatota</taxon>
        <taxon>Thermoplasmata</taxon>
        <taxon>Methanomassiliicoccales</taxon>
        <taxon>Methanomethylophilaceae</taxon>
        <taxon>Methanomethylophilus</taxon>
    </lineage>
</organism>
<dbReference type="InterPro" id="IPR007197">
    <property type="entry name" value="rSAM"/>
</dbReference>
<dbReference type="GO" id="GO:0046872">
    <property type="term" value="F:metal ion binding"/>
    <property type="evidence" value="ECO:0007669"/>
    <property type="project" value="UniProtKB-KW"/>
</dbReference>
<dbReference type="GeneID" id="41321436"/>
<reference evidence="7 8" key="1">
    <citation type="submission" date="2016-10" db="EMBL/GenBank/DDBJ databases">
        <title>Complete genome of the TMA-utilizing, human hosted archaeon Methanomethylophilus alvus Gen. nov, sp. nov., strain Mx-05, derived from a pure culture.</title>
        <authorList>
            <person name="Brugere J.-F."/>
            <person name="Ben Hania W."/>
            <person name="Chaudhary P.P."/>
            <person name="Gaci N."/>
            <person name="Borrel G."/>
            <person name="Cao Van Tuat L."/>
            <person name="Fardeau M.-L."/>
            <person name="Harris H.M.B."/>
            <person name="O'Toole P.W."/>
            <person name="Ollivier B."/>
        </authorList>
    </citation>
    <scope>NUCLEOTIDE SEQUENCE [LARGE SCALE GENOMIC DNA]</scope>
    <source>
        <strain evidence="7 8">Mx-05</strain>
    </source>
</reference>
<dbReference type="GO" id="GO:0016491">
    <property type="term" value="F:oxidoreductase activity"/>
    <property type="evidence" value="ECO:0007669"/>
    <property type="project" value="InterPro"/>
</dbReference>
<dbReference type="NCBIfam" id="TIGR04085">
    <property type="entry name" value="rSAM_more_4Fe4S"/>
    <property type="match status" value="1"/>
</dbReference>
<comment type="cofactor">
    <cofactor evidence="1">
        <name>[4Fe-4S] cluster</name>
        <dbReference type="ChEBI" id="CHEBI:49883"/>
    </cofactor>
</comment>
<proteinExistence type="predicted"/>
<keyword evidence="5" id="KW-0411">Iron-sulfur</keyword>
<dbReference type="InterPro" id="IPR023867">
    <property type="entry name" value="Sulphatase_maturase_rSAM"/>
</dbReference>
<dbReference type="SFLD" id="SFLDG01386">
    <property type="entry name" value="main_SPASM_domain-containing"/>
    <property type="match status" value="1"/>
</dbReference>
<sequence length="379" mass="42442">MSRFLSVIIKPTLACNMGCRHCYHTPEERSSGGRISFERLEKLFRLVSEEYDGAWFIWHGGEPLTLPFSFFKKAIELQEKYFGTGKVGNTIQTNGLALDNRMVKFCKEKMINIGISHEGPCADILRHDGRRIEDLIVGLSDKERAFAVSATISKESQSRQAEIYDHFNGIGASISMVPVIPAGCAAKNPGLVPDPDEYIRGSIEVFDKWFNDPDARIPLAPHYLYVLTALGDPQPSDCAHTSCLTKWVCIYPNGDLYPCAKACPEEFRMCSIDGISHMSDAFRTDGFARMLKGSIERRAKCQSCDIYDYCQGGCSIDAYYQCGIGNRDGDSCRIYRDVFRHVKKEVDAVISEKKDLSRLNPMVRDAILGKLVNPMINGV</sequence>
<dbReference type="SFLD" id="SFLDG01067">
    <property type="entry name" value="SPASM/twitch_domain_containing"/>
    <property type="match status" value="1"/>
</dbReference>
<accession>A0A3G3IG51</accession>
<evidence type="ECO:0000256" key="2">
    <source>
        <dbReference type="ARBA" id="ARBA00022691"/>
    </source>
</evidence>
<evidence type="ECO:0000256" key="4">
    <source>
        <dbReference type="ARBA" id="ARBA00023004"/>
    </source>
</evidence>
<gene>
    <name evidence="7" type="ORF">BKD89_03175</name>
</gene>
<dbReference type="SUPFAM" id="SSF102114">
    <property type="entry name" value="Radical SAM enzymes"/>
    <property type="match status" value="1"/>
</dbReference>
<protein>
    <submittedName>
        <fullName evidence="7">Radical SAM/SPASM domain-containing protein</fullName>
    </submittedName>
</protein>
<name>A0A3G3IG51_9ARCH</name>
<keyword evidence="4" id="KW-0408">Iron</keyword>
<evidence type="ECO:0000313" key="7">
    <source>
        <dbReference type="EMBL" id="AYQ54807.1"/>
    </source>
</evidence>
<evidence type="ECO:0000313" key="8">
    <source>
        <dbReference type="Proteomes" id="UP000273278"/>
    </source>
</evidence>
<dbReference type="Proteomes" id="UP000273278">
    <property type="component" value="Chromosome"/>
</dbReference>
<feature type="domain" description="Radical SAM core" evidence="6">
    <location>
        <begin position="10"/>
        <end position="130"/>
    </location>
</feature>
<dbReference type="SFLD" id="SFLDS00029">
    <property type="entry name" value="Radical_SAM"/>
    <property type="match status" value="1"/>
</dbReference>
<keyword evidence="2" id="KW-0949">S-adenosyl-L-methionine</keyword>
<evidence type="ECO:0000256" key="1">
    <source>
        <dbReference type="ARBA" id="ARBA00001966"/>
    </source>
</evidence>
<dbReference type="EMBL" id="CP017686">
    <property type="protein sequence ID" value="AYQ54807.1"/>
    <property type="molecule type" value="Genomic_DNA"/>
</dbReference>
<evidence type="ECO:0000259" key="6">
    <source>
        <dbReference type="Pfam" id="PF04055"/>
    </source>
</evidence>
<dbReference type="RefSeq" id="WP_015504534.1">
    <property type="nucleotide sequence ID" value="NZ_CAYARL010000028.1"/>
</dbReference>
<dbReference type="Pfam" id="PF04055">
    <property type="entry name" value="Radical_SAM"/>
    <property type="match status" value="1"/>
</dbReference>
<evidence type="ECO:0000256" key="5">
    <source>
        <dbReference type="ARBA" id="ARBA00023014"/>
    </source>
</evidence>
<dbReference type="CDD" id="cd01335">
    <property type="entry name" value="Radical_SAM"/>
    <property type="match status" value="1"/>
</dbReference>
<dbReference type="PANTHER" id="PTHR43273">
    <property type="entry name" value="ANAEROBIC SULFATASE-MATURATING ENZYME HOMOLOG ASLB-RELATED"/>
    <property type="match status" value="1"/>
</dbReference>
<dbReference type="PANTHER" id="PTHR43273:SF8">
    <property type="entry name" value="RADICAL SAM DOMAIN PROTEIN"/>
    <property type="match status" value="1"/>
</dbReference>